<name>A0A6N4DSR6_9GAMM</name>
<dbReference type="Proteomes" id="UP000250928">
    <property type="component" value="Unassembled WGS sequence"/>
</dbReference>
<accession>A0A6N4DSR6</accession>
<protein>
    <submittedName>
        <fullName evidence="2">Uncharacterized protein</fullName>
    </submittedName>
</protein>
<dbReference type="EMBL" id="PQCO01000240">
    <property type="protein sequence ID" value="PUD99957.1"/>
    <property type="molecule type" value="Genomic_DNA"/>
</dbReference>
<evidence type="ECO:0000256" key="1">
    <source>
        <dbReference type="SAM" id="MobiDB-lite"/>
    </source>
</evidence>
<feature type="region of interest" description="Disordered" evidence="1">
    <location>
        <begin position="957"/>
        <end position="1003"/>
    </location>
</feature>
<gene>
    <name evidence="2" type="ORF">C3L24_10055</name>
</gene>
<sequence>MPAQKVAIYPDGANHPAAWVGGDDKPLRYEQRVPTYLIPDLQRHLFLRWNNQQSYPVSELTWLAEEPLVLPGSNELALDAGRKVEGSLVFLVPSEVMQQASLHLYDTNYGHLDIPISGVLEGAGASIEQLPEEVPVRLSDAFSLEVKGFRDVERIDRIEAGDGALFRIVDALFSSRVQALLDLQPVERFRLAIPTTQGSRFFTLHEITGRIPLGFYRPTLLAPGVRNPVRFVFRIPRALAEAGASGRLLVDVAGGMVAVPMGGADPETAPVRNFSASGDGVAVKVLQAGRVEEIPGLGGPLVGVEVVVEAAKGAGHIRLGDLIVLKNREFDPREAARRQEALERLWAEAARLPTKTLGNFAASGVSIVPGMLEPLVAEYLLPYGLDGESVVFDGAQRRGVLFFAIPEETEAGQWEVGSLSLAGLSQPVGEQEITGSLERMKRLTLEDPGGGWFWEQVGEVVSELIVQRHQEGYRKPGGLRAKRVALEADSERGEPVPAPAITALGSRRMKEIATLAELKPVFDAIRWLPMEALPWQQRYAPEAVLTQGWGGASDLARIAETVLNRNGIETRRILVEVTDRGRQALAKRAGLPAVEKEQLPALWYRDGEGREQVLVAPFMREAADLSGLILYDPGQGELEESAEKAHINIRLLVKAKGRDRQRQAADLADALAGDSDSLEEINLLSTSISLTDLSRDAVDIGYTKAAENGRILYRAVLDGPSGRIETPQGEGIDSSKYQVVGEVLEIGVDYQTHNRRRLLGEGMDITGVFHTLGINLPDLGGDSVQALQRAGEAARRHASGEPDTLSALRWLGRNTLARFIAAQSAYEKEFSDTLGLITGRTGRGRVLLATNRRAETPGSPLITTMDLLHPFNQIHGEADPRAASAFHILSGITAARIEAEAVPGGGGDGALRVLGKEPPGDATDRHRRRKPRPVHRGPQGQGLSAIASAAPRIYRAHYPISQQTGADRRTAPLGLAGDRARKLSDGVGSRYRRPGIPGGEVRR</sequence>
<evidence type="ECO:0000313" key="2">
    <source>
        <dbReference type="EMBL" id="PUD99957.1"/>
    </source>
</evidence>
<proteinExistence type="predicted"/>
<reference evidence="2 3" key="1">
    <citation type="submission" date="2018-01" db="EMBL/GenBank/DDBJ databases">
        <title>Novel co-symbiosis in the lucinid bivalve Phacoides pectinatus.</title>
        <authorList>
            <person name="Lim S.J."/>
            <person name="Davis B.G."/>
            <person name="Gill D.E."/>
            <person name="Engel A.S."/>
            <person name="Anderson L.C."/>
            <person name="Campbell B.J."/>
        </authorList>
    </citation>
    <scope>NUCLEOTIDE SEQUENCE [LARGE SCALE GENOMIC DNA]</scope>
    <source>
        <strain evidence="2">N3_P5</strain>
    </source>
</reference>
<comment type="caution">
    <text evidence="2">The sequence shown here is derived from an EMBL/GenBank/DDBJ whole genome shotgun (WGS) entry which is preliminary data.</text>
</comment>
<dbReference type="AlphaFoldDB" id="A0A6N4DSR6"/>
<evidence type="ECO:0000313" key="3">
    <source>
        <dbReference type="Proteomes" id="UP000250928"/>
    </source>
</evidence>
<feature type="compositionally biased region" description="Basic and acidic residues" evidence="1">
    <location>
        <begin position="914"/>
        <end position="924"/>
    </location>
</feature>
<feature type="region of interest" description="Disordered" evidence="1">
    <location>
        <begin position="903"/>
        <end position="944"/>
    </location>
</feature>
<feature type="compositionally biased region" description="Basic residues" evidence="1">
    <location>
        <begin position="925"/>
        <end position="935"/>
    </location>
</feature>
<organism evidence="2 3">
    <name type="scientific">Candidatus Sedimenticola endophacoides</name>
    <dbReference type="NCBI Taxonomy" id="2548426"/>
    <lineage>
        <taxon>Bacteria</taxon>
        <taxon>Pseudomonadati</taxon>
        <taxon>Pseudomonadota</taxon>
        <taxon>Gammaproteobacteria</taxon>
        <taxon>Chromatiales</taxon>
        <taxon>Sedimenticolaceae</taxon>
        <taxon>Sedimenticola</taxon>
    </lineage>
</organism>